<name>A0ABQ3YAA8_9ACTN</name>
<keyword evidence="9" id="KW-0902">Two-component regulatory system</keyword>
<dbReference type="EMBL" id="BOMI01000112">
    <property type="protein sequence ID" value="GID76941.1"/>
    <property type="molecule type" value="Genomic_DNA"/>
</dbReference>
<feature type="domain" description="HAMP" evidence="12">
    <location>
        <begin position="235"/>
        <end position="287"/>
    </location>
</feature>
<dbReference type="Proteomes" id="UP000609879">
    <property type="component" value="Unassembled WGS sequence"/>
</dbReference>
<evidence type="ECO:0000256" key="9">
    <source>
        <dbReference type="ARBA" id="ARBA00023012"/>
    </source>
</evidence>
<dbReference type="PANTHER" id="PTHR43304:SF1">
    <property type="entry name" value="PAC DOMAIN-CONTAINING PROTEIN"/>
    <property type="match status" value="1"/>
</dbReference>
<organism evidence="13 14">
    <name type="scientific">Paractinoplanes deccanensis</name>
    <dbReference type="NCBI Taxonomy" id="113561"/>
    <lineage>
        <taxon>Bacteria</taxon>
        <taxon>Bacillati</taxon>
        <taxon>Actinomycetota</taxon>
        <taxon>Actinomycetes</taxon>
        <taxon>Micromonosporales</taxon>
        <taxon>Micromonosporaceae</taxon>
        <taxon>Paractinoplanes</taxon>
    </lineage>
</organism>
<dbReference type="InterPro" id="IPR007891">
    <property type="entry name" value="CHASE3"/>
</dbReference>
<sequence>MPPIFRAPRYLGASAIAGRGALPYLACVITHARWTSQRWFASVLIAMVVLIAVATVVGAEMLSRTTEVSNRLNDRIAPARTAVAELTAAVVGQETGVRGYVLSGEQQFLDPYAQGRGDETRLVAQLRGLLEGHSDALADLDAVERRMASWRETAAEPLVRARRSDSYNVALVTQSKEAFDDVREPLAGLDSKLAALRAEGRADLNDSRRLRNTAFAGLVVALLVLIASIAVLLRVVVLRPLNELSAEVRRVAGGDFDHRVAPRGPADLAVLAADVEAMRGKLADSLAASRQQAAELHRSNADLEQFAYVASHDLQEPLRKVASFCQMLQRRYAGQLDDRAQQYIGFAVDGATRMQQLINDLLAFSRIGRMYDDREPVDLDEVVGRVEDTLALAIEETGAEIVRPKLPTVPGDATLMTQLWQNLLGNAIKFRRPDVPPRVTVTVTEDAEKYTFAVADNGIGIDAEFADKIFVIFQRLHPRDVYSGTGIGLAICKKIVEHHGGQIRLDTSYTDGARIEFSLTK</sequence>
<gene>
    <name evidence="13" type="ORF">Ade02nite_55820</name>
</gene>
<dbReference type="CDD" id="cd06225">
    <property type="entry name" value="HAMP"/>
    <property type="match status" value="1"/>
</dbReference>
<dbReference type="Gene3D" id="3.30.565.10">
    <property type="entry name" value="Histidine kinase-like ATPase, C-terminal domain"/>
    <property type="match status" value="1"/>
</dbReference>
<dbReference type="Pfam" id="PF05227">
    <property type="entry name" value="CHASE3"/>
    <property type="match status" value="1"/>
</dbReference>
<comment type="caution">
    <text evidence="13">The sequence shown here is derived from an EMBL/GenBank/DDBJ whole genome shotgun (WGS) entry which is preliminary data.</text>
</comment>
<keyword evidence="6 10" id="KW-0812">Transmembrane</keyword>
<comment type="catalytic activity">
    <reaction evidence="1">
        <text>ATP + protein L-histidine = ADP + protein N-phospho-L-histidine.</text>
        <dbReference type="EC" id="2.7.13.3"/>
    </reaction>
</comment>
<protein>
    <recommendedName>
        <fullName evidence="3">histidine kinase</fullName>
        <ecNumber evidence="3">2.7.13.3</ecNumber>
    </recommendedName>
</protein>
<keyword evidence="10" id="KW-0472">Membrane</keyword>
<dbReference type="PROSITE" id="PS50109">
    <property type="entry name" value="HIS_KIN"/>
    <property type="match status" value="1"/>
</dbReference>
<dbReference type="InterPro" id="IPR003661">
    <property type="entry name" value="HisK_dim/P_dom"/>
</dbReference>
<dbReference type="InterPro" id="IPR052162">
    <property type="entry name" value="Sensor_kinase/Photoreceptor"/>
</dbReference>
<dbReference type="PANTHER" id="PTHR43304">
    <property type="entry name" value="PHYTOCHROME-LIKE PROTEIN CPH1"/>
    <property type="match status" value="1"/>
</dbReference>
<evidence type="ECO:0000256" key="10">
    <source>
        <dbReference type="SAM" id="Phobius"/>
    </source>
</evidence>
<dbReference type="SMART" id="SM00304">
    <property type="entry name" value="HAMP"/>
    <property type="match status" value="1"/>
</dbReference>
<dbReference type="Pfam" id="PF00512">
    <property type="entry name" value="HisKA"/>
    <property type="match status" value="1"/>
</dbReference>
<keyword evidence="4" id="KW-0597">Phosphoprotein</keyword>
<reference evidence="13 14" key="1">
    <citation type="submission" date="2021-01" db="EMBL/GenBank/DDBJ databases">
        <title>Whole genome shotgun sequence of Actinoplanes deccanensis NBRC 13994.</title>
        <authorList>
            <person name="Komaki H."/>
            <person name="Tamura T."/>
        </authorList>
    </citation>
    <scope>NUCLEOTIDE SEQUENCE [LARGE SCALE GENOMIC DNA]</scope>
    <source>
        <strain evidence="13 14">NBRC 13994</strain>
    </source>
</reference>
<dbReference type="Pfam" id="PF02518">
    <property type="entry name" value="HATPase_c"/>
    <property type="match status" value="1"/>
</dbReference>
<dbReference type="InterPro" id="IPR004358">
    <property type="entry name" value="Sig_transdc_His_kin-like_C"/>
</dbReference>
<dbReference type="InterPro" id="IPR003660">
    <property type="entry name" value="HAMP_dom"/>
</dbReference>
<evidence type="ECO:0000256" key="3">
    <source>
        <dbReference type="ARBA" id="ARBA00012438"/>
    </source>
</evidence>
<dbReference type="SMART" id="SM00387">
    <property type="entry name" value="HATPase_c"/>
    <property type="match status" value="1"/>
</dbReference>
<evidence type="ECO:0000259" key="12">
    <source>
        <dbReference type="PROSITE" id="PS50885"/>
    </source>
</evidence>
<evidence type="ECO:0000256" key="6">
    <source>
        <dbReference type="ARBA" id="ARBA00022692"/>
    </source>
</evidence>
<evidence type="ECO:0000313" key="14">
    <source>
        <dbReference type="Proteomes" id="UP000609879"/>
    </source>
</evidence>
<comment type="subcellular location">
    <subcellularLocation>
        <location evidence="2">Cell membrane</location>
    </subcellularLocation>
</comment>
<evidence type="ECO:0000259" key="11">
    <source>
        <dbReference type="PROSITE" id="PS50109"/>
    </source>
</evidence>
<keyword evidence="8 10" id="KW-1133">Transmembrane helix</keyword>
<dbReference type="CDD" id="cd00082">
    <property type="entry name" value="HisKA"/>
    <property type="match status" value="1"/>
</dbReference>
<dbReference type="GO" id="GO:0016301">
    <property type="term" value="F:kinase activity"/>
    <property type="evidence" value="ECO:0007669"/>
    <property type="project" value="UniProtKB-KW"/>
</dbReference>
<dbReference type="EC" id="2.7.13.3" evidence="3"/>
<keyword evidence="14" id="KW-1185">Reference proteome</keyword>
<evidence type="ECO:0000256" key="5">
    <source>
        <dbReference type="ARBA" id="ARBA00022679"/>
    </source>
</evidence>
<dbReference type="InterPro" id="IPR036890">
    <property type="entry name" value="HATPase_C_sf"/>
</dbReference>
<dbReference type="PRINTS" id="PR00344">
    <property type="entry name" value="BCTRLSENSOR"/>
</dbReference>
<keyword evidence="7 13" id="KW-0418">Kinase</keyword>
<feature type="transmembrane region" description="Helical" evidence="10">
    <location>
        <begin position="39"/>
        <end position="62"/>
    </location>
</feature>
<dbReference type="PROSITE" id="PS50885">
    <property type="entry name" value="HAMP"/>
    <property type="match status" value="1"/>
</dbReference>
<accession>A0ABQ3YAA8</accession>
<dbReference type="InterPro" id="IPR003594">
    <property type="entry name" value="HATPase_dom"/>
</dbReference>
<dbReference type="SMART" id="SM00388">
    <property type="entry name" value="HisKA"/>
    <property type="match status" value="1"/>
</dbReference>
<keyword evidence="5" id="KW-0808">Transferase</keyword>
<proteinExistence type="predicted"/>
<dbReference type="SUPFAM" id="SSF47384">
    <property type="entry name" value="Homodimeric domain of signal transducing histidine kinase"/>
    <property type="match status" value="1"/>
</dbReference>
<evidence type="ECO:0000256" key="8">
    <source>
        <dbReference type="ARBA" id="ARBA00022989"/>
    </source>
</evidence>
<feature type="domain" description="Histidine kinase" evidence="11">
    <location>
        <begin position="309"/>
        <end position="521"/>
    </location>
</feature>
<evidence type="ECO:0000256" key="4">
    <source>
        <dbReference type="ARBA" id="ARBA00022553"/>
    </source>
</evidence>
<dbReference type="InterPro" id="IPR036097">
    <property type="entry name" value="HisK_dim/P_sf"/>
</dbReference>
<evidence type="ECO:0000313" key="13">
    <source>
        <dbReference type="EMBL" id="GID76941.1"/>
    </source>
</evidence>
<evidence type="ECO:0000256" key="7">
    <source>
        <dbReference type="ARBA" id="ARBA00022777"/>
    </source>
</evidence>
<feature type="transmembrane region" description="Helical" evidence="10">
    <location>
        <begin position="214"/>
        <end position="237"/>
    </location>
</feature>
<evidence type="ECO:0000256" key="2">
    <source>
        <dbReference type="ARBA" id="ARBA00004236"/>
    </source>
</evidence>
<dbReference type="Pfam" id="PF00672">
    <property type="entry name" value="HAMP"/>
    <property type="match status" value="1"/>
</dbReference>
<dbReference type="SUPFAM" id="SSF158472">
    <property type="entry name" value="HAMP domain-like"/>
    <property type="match status" value="1"/>
</dbReference>
<dbReference type="InterPro" id="IPR005467">
    <property type="entry name" value="His_kinase_dom"/>
</dbReference>
<dbReference type="Gene3D" id="6.10.340.10">
    <property type="match status" value="1"/>
</dbReference>
<dbReference type="Gene3D" id="1.10.287.130">
    <property type="match status" value="1"/>
</dbReference>
<dbReference type="SUPFAM" id="SSF55874">
    <property type="entry name" value="ATPase domain of HSP90 chaperone/DNA topoisomerase II/histidine kinase"/>
    <property type="match status" value="1"/>
</dbReference>
<evidence type="ECO:0000256" key="1">
    <source>
        <dbReference type="ARBA" id="ARBA00000085"/>
    </source>
</evidence>